<feature type="signal peptide" evidence="2">
    <location>
        <begin position="1"/>
        <end position="22"/>
    </location>
</feature>
<dbReference type="RefSeq" id="WP_193536121.1">
    <property type="nucleotide sequence ID" value="NZ_JADCLJ010000020.1"/>
</dbReference>
<reference evidence="3 4" key="1">
    <citation type="submission" date="2020-10" db="EMBL/GenBank/DDBJ databases">
        <title>Bacillus sp. HD4P25, an endophyte from a halophyte.</title>
        <authorList>
            <person name="Sun J.-Q."/>
        </authorList>
    </citation>
    <scope>NUCLEOTIDE SEQUENCE [LARGE SCALE GENOMIC DNA]</scope>
    <source>
        <strain evidence="3 4">YIM 93174</strain>
    </source>
</reference>
<accession>A0ABR9QIU6</accession>
<feature type="chain" id="PRO_5046426013" evidence="2">
    <location>
        <begin position="23"/>
        <end position="282"/>
    </location>
</feature>
<dbReference type="PROSITE" id="PS51257">
    <property type="entry name" value="PROKAR_LIPOPROTEIN"/>
    <property type="match status" value="1"/>
</dbReference>
<evidence type="ECO:0000313" key="4">
    <source>
        <dbReference type="Proteomes" id="UP001516662"/>
    </source>
</evidence>
<evidence type="ECO:0000256" key="2">
    <source>
        <dbReference type="SAM" id="SignalP"/>
    </source>
</evidence>
<feature type="region of interest" description="Disordered" evidence="1">
    <location>
        <begin position="27"/>
        <end position="56"/>
    </location>
</feature>
<protein>
    <submittedName>
        <fullName evidence="3">Uncharacterized protein</fullName>
    </submittedName>
</protein>
<organism evidence="3 4">
    <name type="scientific">Litchfieldia luteola</name>
    <dbReference type="NCBI Taxonomy" id="682179"/>
    <lineage>
        <taxon>Bacteria</taxon>
        <taxon>Bacillati</taxon>
        <taxon>Bacillota</taxon>
        <taxon>Bacilli</taxon>
        <taxon>Bacillales</taxon>
        <taxon>Bacillaceae</taxon>
        <taxon>Litchfieldia</taxon>
    </lineage>
</organism>
<keyword evidence="4" id="KW-1185">Reference proteome</keyword>
<name>A0ABR9QIU6_9BACI</name>
<dbReference type="EMBL" id="JADCLJ010000020">
    <property type="protein sequence ID" value="MBE4908426.1"/>
    <property type="molecule type" value="Genomic_DNA"/>
</dbReference>
<proteinExistence type="predicted"/>
<sequence length="282" mass="31740">MMKWFKMLPMLMIIVMTLAACGMGNDDSSGDAVEQATPVNGAGEETENKQEETEKEMVREEGAYVGQVDANSIQVNTESQSLTLQTTEVTGVDWSSIVKNAHVIIEYYQNENDQYMLTSINVVEEKKEEETKKPDSKEKVIRVEAAYVGQVDGNSIQVNTEFESLTLQISETVNVNWSNLPKNQHVIIEYVKNSKGQHVLQHIEVVGGGSKEETKADTIREEAAYVGQVDANSIQVNTEFQQLTLQIGEIKNVDWSSFDKNQRVIVEYYKNKDGQYILTNIE</sequence>
<feature type="compositionally biased region" description="Basic and acidic residues" evidence="1">
    <location>
        <begin position="46"/>
        <end position="56"/>
    </location>
</feature>
<evidence type="ECO:0000256" key="1">
    <source>
        <dbReference type="SAM" id="MobiDB-lite"/>
    </source>
</evidence>
<comment type="caution">
    <text evidence="3">The sequence shown here is derived from an EMBL/GenBank/DDBJ whole genome shotgun (WGS) entry which is preliminary data.</text>
</comment>
<keyword evidence="2" id="KW-0732">Signal</keyword>
<gene>
    <name evidence="3" type="ORF">IMZ08_10195</name>
</gene>
<dbReference type="Proteomes" id="UP001516662">
    <property type="component" value="Unassembled WGS sequence"/>
</dbReference>
<evidence type="ECO:0000313" key="3">
    <source>
        <dbReference type="EMBL" id="MBE4908426.1"/>
    </source>
</evidence>